<dbReference type="PANTHER" id="PTHR33676">
    <property type="entry name" value="COLD REGULATED PROTEIN 27"/>
    <property type="match status" value="1"/>
</dbReference>
<dbReference type="ExpressionAtlas" id="B4FBZ9">
    <property type="expression patterns" value="baseline and differential"/>
</dbReference>
<dbReference type="AlphaFoldDB" id="B4FBZ9"/>
<protein>
    <submittedName>
        <fullName evidence="2 4">Uncharacterized protein</fullName>
    </submittedName>
</protein>
<dbReference type="GO" id="GO:0009409">
    <property type="term" value="P:response to cold"/>
    <property type="evidence" value="ECO:0007669"/>
    <property type="project" value="InterPro"/>
</dbReference>
<feature type="region of interest" description="Disordered" evidence="1">
    <location>
        <begin position="143"/>
        <end position="174"/>
    </location>
</feature>
<name>B4FBZ9_MAIZE</name>
<dbReference type="KEGG" id="zma:100192612"/>
<dbReference type="EMBL" id="CM007647">
    <property type="protein sequence ID" value="ONM01086.1"/>
    <property type="molecule type" value="Genomic_DNA"/>
</dbReference>
<evidence type="ECO:0000313" key="4">
    <source>
        <dbReference type="EnsemblPlants" id="Zm00001eb027960_P001"/>
    </source>
</evidence>
<dbReference type="STRING" id="4577.B4FBZ9"/>
<evidence type="ECO:0000313" key="5">
    <source>
        <dbReference type="Proteomes" id="UP000007305"/>
    </source>
</evidence>
<dbReference type="RefSeq" id="NP_001131299.1">
    <property type="nucleotide sequence ID" value="NM_001137827.1"/>
</dbReference>
<gene>
    <name evidence="4" type="primary">LOC100192612</name>
    <name evidence="3" type="ORF">ZEAMMB73_Zm00001d030550</name>
</gene>
<dbReference type="IntAct" id="B4FBZ9">
    <property type="interactions" value="2"/>
</dbReference>
<dbReference type="PANTHER" id="PTHR33676:SF12">
    <property type="entry name" value="EXPRESSED PROTEIN"/>
    <property type="match status" value="1"/>
</dbReference>
<feature type="compositionally biased region" description="Polar residues" evidence="1">
    <location>
        <begin position="1"/>
        <end position="11"/>
    </location>
</feature>
<evidence type="ECO:0000256" key="1">
    <source>
        <dbReference type="SAM" id="MobiDB-lite"/>
    </source>
</evidence>
<feature type="region of interest" description="Disordered" evidence="1">
    <location>
        <begin position="1"/>
        <end position="27"/>
    </location>
</feature>
<sequence>MEGVSSLNQPLINDDRQPVPSSIAKGDQIQGLLSGEWTNERHSSYISSMEASFVEQLRSGSKAIQEGLCQSMRIPRDDARSHDVPESPWVVVRRFRPRGVHHGDGMEVEPLVDGYGSGTDTAREKVRTHARVAKASAIIEVTDQNFPEEGIQSSNGACKRQKSTPGNASNGQGT</sequence>
<feature type="compositionally biased region" description="Polar residues" evidence="1">
    <location>
        <begin position="163"/>
        <end position="174"/>
    </location>
</feature>
<accession>B4FBZ9</accession>
<dbReference type="eggNOG" id="ENOG502SYGA">
    <property type="taxonomic scope" value="Eukaryota"/>
</dbReference>
<organism evidence="2">
    <name type="scientific">Zea mays</name>
    <name type="common">Maize</name>
    <dbReference type="NCBI Taxonomy" id="4577"/>
    <lineage>
        <taxon>Eukaryota</taxon>
        <taxon>Viridiplantae</taxon>
        <taxon>Streptophyta</taxon>
        <taxon>Embryophyta</taxon>
        <taxon>Tracheophyta</taxon>
        <taxon>Spermatophyta</taxon>
        <taxon>Magnoliopsida</taxon>
        <taxon>Liliopsida</taxon>
        <taxon>Poales</taxon>
        <taxon>Poaceae</taxon>
        <taxon>PACMAD clade</taxon>
        <taxon>Panicoideae</taxon>
        <taxon>Andropogonodae</taxon>
        <taxon>Andropogoneae</taxon>
        <taxon>Tripsacinae</taxon>
        <taxon>Zea</taxon>
    </lineage>
</organism>
<dbReference type="Proteomes" id="UP000007305">
    <property type="component" value="Chromosome 1"/>
</dbReference>
<dbReference type="OrthoDB" id="1923282at2759"/>
<proteinExistence type="evidence at transcript level"/>
<dbReference type="OMA" id="NITHKHT"/>
<dbReference type="HOGENOM" id="CLU_075435_1_0_1"/>
<reference evidence="4" key="4">
    <citation type="submission" date="2021-05" db="UniProtKB">
        <authorList>
            <consortium name="EnsemblPlants"/>
        </authorList>
    </citation>
    <scope>IDENTIFICATION</scope>
    <source>
        <strain evidence="4">cv. B73</strain>
    </source>
</reference>
<dbReference type="PaxDb" id="4577-GRMZM2G130232_P01"/>
<reference evidence="4" key="3">
    <citation type="submission" date="2019-07" db="EMBL/GenBank/DDBJ databases">
        <authorList>
            <person name="Seetharam A."/>
            <person name="Woodhouse M."/>
            <person name="Cannon E."/>
        </authorList>
    </citation>
    <scope>NUCLEOTIDE SEQUENCE [LARGE SCALE GENOMIC DNA]</scope>
    <source>
        <strain evidence="4">cv. B73</strain>
    </source>
</reference>
<dbReference type="GeneID" id="100192612"/>
<dbReference type="EMBL" id="BT034637">
    <property type="protein sequence ID" value="ACF79642.1"/>
    <property type="molecule type" value="mRNA"/>
</dbReference>
<dbReference type="GO" id="GO:0042752">
    <property type="term" value="P:regulation of circadian rhythm"/>
    <property type="evidence" value="ECO:0007669"/>
    <property type="project" value="InterPro"/>
</dbReference>
<evidence type="ECO:0000313" key="3">
    <source>
        <dbReference type="EMBL" id="ONM01086.1"/>
    </source>
</evidence>
<dbReference type="EnsemblPlants" id="Zm00001eb027960_T001">
    <property type="protein sequence ID" value="Zm00001eb027960_P001"/>
    <property type="gene ID" value="Zm00001eb027960"/>
</dbReference>
<reference evidence="2" key="1">
    <citation type="journal article" date="2009" name="PLoS Genet.">
        <title>Sequencing, mapping, and analysis of 27,455 maize full-length cDNAs.</title>
        <authorList>
            <person name="Soderlund C."/>
            <person name="Descour A."/>
            <person name="Kudrna D."/>
            <person name="Bomhoff M."/>
            <person name="Boyd L."/>
            <person name="Currie J."/>
            <person name="Angelova A."/>
            <person name="Collura K."/>
            <person name="Wissotski M."/>
            <person name="Ashley E."/>
            <person name="Morrow D."/>
            <person name="Fernandes J."/>
            <person name="Walbot V."/>
            <person name="Yu Y."/>
        </authorList>
    </citation>
    <scope>NUCLEOTIDE SEQUENCE</scope>
    <source>
        <strain evidence="2">B73</strain>
    </source>
</reference>
<dbReference type="InterPro" id="IPR044678">
    <property type="entry name" value="COR27/28"/>
</dbReference>
<keyword evidence="5" id="KW-1185">Reference proteome</keyword>
<evidence type="ECO:0000313" key="2">
    <source>
        <dbReference type="EMBL" id="ACF79642.1"/>
    </source>
</evidence>
<reference evidence="3 5" key="2">
    <citation type="submission" date="2015-12" db="EMBL/GenBank/DDBJ databases">
        <title>Update maize B73 reference genome by single molecule sequencing technologies.</title>
        <authorList>
            <consortium name="Maize Genome Sequencing Project"/>
            <person name="Ware D."/>
        </authorList>
    </citation>
    <scope>NUCLEOTIDE SEQUENCE [LARGE SCALE GENOMIC DNA]</scope>
    <source>
        <strain evidence="5">cv. B73</strain>
        <tissue evidence="3">Seedling</tissue>
    </source>
</reference>
<dbReference type="Gramene" id="Zm00001eb027960_T001">
    <property type="protein sequence ID" value="Zm00001eb027960_P001"/>
    <property type="gene ID" value="Zm00001eb027960"/>
</dbReference>